<protein>
    <submittedName>
        <fullName evidence="1">Uncharacterized protein</fullName>
    </submittedName>
</protein>
<dbReference type="EMBL" id="ML742035">
    <property type="protein sequence ID" value="KAE8153790.1"/>
    <property type="molecule type" value="Genomic_DNA"/>
</dbReference>
<dbReference type="InterPro" id="IPR013869">
    <property type="entry name" value="DUF1757"/>
</dbReference>
<dbReference type="Pfam" id="PF08560">
    <property type="entry name" value="DUF1757"/>
    <property type="match status" value="1"/>
</dbReference>
<sequence>MISKFYPHPPYAEDQPYPHLILSTHILHRSFQAGAALGAATGLTRSALLAFRPPTPSSTTFYAKHLVPPNSSPAALFLRSTGSGAALGLVATSLMLPVYFARWELVEWQDRSWRLLENKGQVEVDDWGVLGAGAGLLGTLVVERRELGRRGAPDVRLGAVVGALGWRGALAGAGLGGVSGVLGYLGWRYGVMGGHQ</sequence>
<accession>A0A5N6U5H4</accession>
<evidence type="ECO:0000313" key="2">
    <source>
        <dbReference type="Proteomes" id="UP000325780"/>
    </source>
</evidence>
<keyword evidence="2" id="KW-1185">Reference proteome</keyword>
<name>A0A5N6U5H4_ASPAV</name>
<dbReference type="PANTHER" id="PTHR38636">
    <property type="entry name" value="PROTEIN CBG20488"/>
    <property type="match status" value="1"/>
</dbReference>
<evidence type="ECO:0000313" key="1">
    <source>
        <dbReference type="EMBL" id="KAE8153790.1"/>
    </source>
</evidence>
<dbReference type="OrthoDB" id="544298at2759"/>
<gene>
    <name evidence="1" type="ORF">BDV25DRAFT_136540</name>
</gene>
<proteinExistence type="predicted"/>
<dbReference type="PANTHER" id="PTHR38636:SF1">
    <property type="entry name" value="CHLORIDE CHANNEL PROTEIN CLC-D"/>
    <property type="match status" value="1"/>
</dbReference>
<dbReference type="AlphaFoldDB" id="A0A5N6U5H4"/>
<organism evidence="1 2">
    <name type="scientific">Aspergillus avenaceus</name>
    <dbReference type="NCBI Taxonomy" id="36643"/>
    <lineage>
        <taxon>Eukaryota</taxon>
        <taxon>Fungi</taxon>
        <taxon>Dikarya</taxon>
        <taxon>Ascomycota</taxon>
        <taxon>Pezizomycotina</taxon>
        <taxon>Eurotiomycetes</taxon>
        <taxon>Eurotiomycetidae</taxon>
        <taxon>Eurotiales</taxon>
        <taxon>Aspergillaceae</taxon>
        <taxon>Aspergillus</taxon>
        <taxon>Aspergillus subgen. Circumdati</taxon>
    </lineage>
</organism>
<reference evidence="1 2" key="1">
    <citation type="submission" date="2019-04" db="EMBL/GenBank/DDBJ databases">
        <title>Friends and foes A comparative genomics study of 23 Aspergillus species from section Flavi.</title>
        <authorList>
            <consortium name="DOE Joint Genome Institute"/>
            <person name="Kjaerbolling I."/>
            <person name="Vesth T."/>
            <person name="Frisvad J.C."/>
            <person name="Nybo J.L."/>
            <person name="Theobald S."/>
            <person name="Kildgaard S."/>
            <person name="Isbrandt T."/>
            <person name="Kuo A."/>
            <person name="Sato A."/>
            <person name="Lyhne E.K."/>
            <person name="Kogle M.E."/>
            <person name="Wiebenga A."/>
            <person name="Kun R.S."/>
            <person name="Lubbers R.J."/>
            <person name="Makela M.R."/>
            <person name="Barry K."/>
            <person name="Chovatia M."/>
            <person name="Clum A."/>
            <person name="Daum C."/>
            <person name="Haridas S."/>
            <person name="He G."/>
            <person name="LaButti K."/>
            <person name="Lipzen A."/>
            <person name="Mondo S."/>
            <person name="Riley R."/>
            <person name="Salamov A."/>
            <person name="Simmons B.A."/>
            <person name="Magnuson J.K."/>
            <person name="Henrissat B."/>
            <person name="Mortensen U.H."/>
            <person name="Larsen T.O."/>
            <person name="Devries R.P."/>
            <person name="Grigoriev I.V."/>
            <person name="Machida M."/>
            <person name="Baker S.E."/>
            <person name="Andersen M.R."/>
        </authorList>
    </citation>
    <scope>NUCLEOTIDE SEQUENCE [LARGE SCALE GENOMIC DNA]</scope>
    <source>
        <strain evidence="1 2">IBT 18842</strain>
    </source>
</reference>
<dbReference type="Proteomes" id="UP000325780">
    <property type="component" value="Unassembled WGS sequence"/>
</dbReference>